<evidence type="ECO:0000313" key="1">
    <source>
        <dbReference type="EMBL" id="TCO74962.1"/>
    </source>
</evidence>
<proteinExistence type="predicted"/>
<dbReference type="EMBL" id="SLWV01000010">
    <property type="protein sequence ID" value="TCO74962.1"/>
    <property type="molecule type" value="Genomic_DNA"/>
</dbReference>
<comment type="caution">
    <text evidence="1">The sequence shown here is derived from an EMBL/GenBank/DDBJ whole genome shotgun (WGS) entry which is preliminary data.</text>
</comment>
<gene>
    <name evidence="1" type="ORF">EV214_11033</name>
</gene>
<dbReference type="OrthoDB" id="1956668at2"/>
<dbReference type="RefSeq" id="WP_132244806.1">
    <property type="nucleotide sequence ID" value="NZ_SLWV01000010.1"/>
</dbReference>
<reference evidence="1 2" key="1">
    <citation type="submission" date="2019-03" db="EMBL/GenBank/DDBJ databases">
        <title>Genomic Encyclopedia of Type Strains, Phase IV (KMG-IV): sequencing the most valuable type-strain genomes for metagenomic binning, comparative biology and taxonomic classification.</title>
        <authorList>
            <person name="Goeker M."/>
        </authorList>
    </citation>
    <scope>NUCLEOTIDE SEQUENCE [LARGE SCALE GENOMIC DNA]</scope>
    <source>
        <strain evidence="1 2">DSM 102940</strain>
    </source>
</reference>
<dbReference type="AlphaFoldDB" id="A0A4R2KQI4"/>
<keyword evidence="2" id="KW-1185">Reference proteome</keyword>
<name>A0A4R2KQI4_9FIRM</name>
<sequence length="69" mass="8314">MRTLSQEYLLDIAFNLAIDQEELLLEKYRDYDHDLDNKELKTMMKELKITSKEHIKLMKDLMIKLNIQG</sequence>
<protein>
    <submittedName>
        <fullName evidence="1">Uncharacterized protein</fullName>
    </submittedName>
</protein>
<dbReference type="Proteomes" id="UP000294919">
    <property type="component" value="Unassembled WGS sequence"/>
</dbReference>
<organism evidence="1 2">
    <name type="scientific">Marinisporobacter balticus</name>
    <dbReference type="NCBI Taxonomy" id="2018667"/>
    <lineage>
        <taxon>Bacteria</taxon>
        <taxon>Bacillati</taxon>
        <taxon>Bacillota</taxon>
        <taxon>Clostridia</taxon>
        <taxon>Peptostreptococcales</taxon>
        <taxon>Thermotaleaceae</taxon>
        <taxon>Marinisporobacter</taxon>
    </lineage>
</organism>
<accession>A0A4R2KQI4</accession>
<evidence type="ECO:0000313" key="2">
    <source>
        <dbReference type="Proteomes" id="UP000294919"/>
    </source>
</evidence>